<dbReference type="AlphaFoldDB" id="A0A174NYS4"/>
<evidence type="ECO:0000313" key="2">
    <source>
        <dbReference type="EMBL" id="CUP51670.1"/>
    </source>
</evidence>
<accession>A0A174NYS4</accession>
<dbReference type="CDD" id="cd09117">
    <property type="entry name" value="PLDc_Bfil_DEXD_like"/>
    <property type="match status" value="1"/>
</dbReference>
<sequence length="394" mass="45022">MKILFLGQGYNKATHRSVGEYLIDSLKSRQFNTFTGISAFASAAAVELLSEYLLNNEFKHINLIVGIDQEGTSKDALEEILKLGVNSYIFYQKESPIFHPKIYLFESETKTMLIVGSSNLTTNGLFSNIESSILIEFDNTDMQGQALLNELKSHYSTLFDFSDSNLFKLTSEVIQAFVDKGIVPEKVNWKDKYRKTEEKEVETDDTLEVPSRETIKLPREFKRIKARREKVITDVIEETCIEIDNTIDLGELSLVWTSKELSRRDLNIPIGANTHSTGSMFFSKGNTPDIDQKHYFRDVVFGDLKWQKDGKQPHLERAKAQFCIYTIGHEPKTFNLALTHNTDTKSKAYLQNNSMTWISWGAAKDHIAKEELLGRIAKLYVNPENTTEFTLIIE</sequence>
<evidence type="ECO:0000259" key="1">
    <source>
        <dbReference type="PROSITE" id="PS50035"/>
    </source>
</evidence>
<proteinExistence type="predicted"/>
<gene>
    <name evidence="2" type="ORF">ERS852557_00855</name>
</gene>
<dbReference type="GO" id="GO:0003824">
    <property type="term" value="F:catalytic activity"/>
    <property type="evidence" value="ECO:0007669"/>
    <property type="project" value="InterPro"/>
</dbReference>
<dbReference type="EMBL" id="CZBI01000001">
    <property type="protein sequence ID" value="CUP51670.1"/>
    <property type="molecule type" value="Genomic_DNA"/>
</dbReference>
<dbReference type="InterPro" id="IPR025202">
    <property type="entry name" value="PLD-like_dom"/>
</dbReference>
<name>A0A174NYS4_BACT4</name>
<protein>
    <submittedName>
        <fullName evidence="2">Predicted HKD family nuclease</fullName>
    </submittedName>
</protein>
<dbReference type="Gene3D" id="3.30.870.10">
    <property type="entry name" value="Endonuclease Chain A"/>
    <property type="match status" value="1"/>
</dbReference>
<feature type="domain" description="PLD phosphodiesterase" evidence="1">
    <location>
        <begin position="94"/>
        <end position="124"/>
    </location>
</feature>
<dbReference type="RefSeq" id="WP_055217229.1">
    <property type="nucleotide sequence ID" value="NZ_CZBI01000001.1"/>
</dbReference>
<dbReference type="PROSITE" id="PS50035">
    <property type="entry name" value="PLD"/>
    <property type="match status" value="1"/>
</dbReference>
<evidence type="ECO:0000313" key="3">
    <source>
        <dbReference type="Proteomes" id="UP000095541"/>
    </source>
</evidence>
<dbReference type="Pfam" id="PF13091">
    <property type="entry name" value="PLDc_2"/>
    <property type="match status" value="1"/>
</dbReference>
<reference evidence="2 3" key="1">
    <citation type="submission" date="2015-09" db="EMBL/GenBank/DDBJ databases">
        <authorList>
            <consortium name="Pathogen Informatics"/>
        </authorList>
    </citation>
    <scope>NUCLEOTIDE SEQUENCE [LARGE SCALE GENOMIC DNA]</scope>
    <source>
        <strain evidence="2 3">2789STDY5834945</strain>
    </source>
</reference>
<dbReference type="Proteomes" id="UP000095541">
    <property type="component" value="Unassembled WGS sequence"/>
</dbReference>
<dbReference type="InterPro" id="IPR001736">
    <property type="entry name" value="PLipase_D/transphosphatidylase"/>
</dbReference>
<dbReference type="GO" id="GO:0006793">
    <property type="term" value="P:phosphorus metabolic process"/>
    <property type="evidence" value="ECO:0007669"/>
    <property type="project" value="UniProtKB-ARBA"/>
</dbReference>
<organism evidence="2 3">
    <name type="scientific">Bacteroides thetaiotaomicron</name>
    <dbReference type="NCBI Taxonomy" id="818"/>
    <lineage>
        <taxon>Bacteria</taxon>
        <taxon>Pseudomonadati</taxon>
        <taxon>Bacteroidota</taxon>
        <taxon>Bacteroidia</taxon>
        <taxon>Bacteroidales</taxon>
        <taxon>Bacteroidaceae</taxon>
        <taxon>Bacteroides</taxon>
    </lineage>
</organism>